<dbReference type="SUPFAM" id="SSF46955">
    <property type="entry name" value="Putative DNA-binding domain"/>
    <property type="match status" value="1"/>
</dbReference>
<evidence type="ECO:0000313" key="3">
    <source>
        <dbReference type="Proteomes" id="UP000581447"/>
    </source>
</evidence>
<dbReference type="RefSeq" id="WP_183941611.1">
    <property type="nucleotide sequence ID" value="NZ_BAABBG010000005.1"/>
</dbReference>
<name>A0A840B252_9SPHN</name>
<comment type="caution">
    <text evidence="2">The sequence shown here is derived from an EMBL/GenBank/DDBJ whole genome shotgun (WGS) entry which is preliminary data.</text>
</comment>
<dbReference type="Proteomes" id="UP000581447">
    <property type="component" value="Unassembled WGS sequence"/>
</dbReference>
<protein>
    <submittedName>
        <fullName evidence="2">Excisionase family DNA binding protein</fullName>
    </submittedName>
</protein>
<keyword evidence="3" id="KW-1185">Reference proteome</keyword>
<dbReference type="GO" id="GO:0003677">
    <property type="term" value="F:DNA binding"/>
    <property type="evidence" value="ECO:0007669"/>
    <property type="project" value="InterPro"/>
</dbReference>
<evidence type="ECO:0000259" key="1">
    <source>
        <dbReference type="Pfam" id="PF12728"/>
    </source>
</evidence>
<organism evidence="2 3">
    <name type="scientific">Sphingorhabdus rigui</name>
    <dbReference type="NCBI Taxonomy" id="1282858"/>
    <lineage>
        <taxon>Bacteria</taxon>
        <taxon>Pseudomonadati</taxon>
        <taxon>Pseudomonadota</taxon>
        <taxon>Alphaproteobacteria</taxon>
        <taxon>Sphingomonadales</taxon>
        <taxon>Sphingomonadaceae</taxon>
        <taxon>Sphingorhabdus</taxon>
    </lineage>
</organism>
<accession>A0A840B252</accession>
<dbReference type="InterPro" id="IPR010093">
    <property type="entry name" value="SinI_DNA-bd"/>
</dbReference>
<dbReference type="InterPro" id="IPR009061">
    <property type="entry name" value="DNA-bd_dom_put_sf"/>
</dbReference>
<dbReference type="InterPro" id="IPR041657">
    <property type="entry name" value="HTH_17"/>
</dbReference>
<dbReference type="Pfam" id="PF12728">
    <property type="entry name" value="HTH_17"/>
    <property type="match status" value="1"/>
</dbReference>
<feature type="domain" description="Helix-turn-helix" evidence="1">
    <location>
        <begin position="51"/>
        <end position="99"/>
    </location>
</feature>
<reference evidence="2 3" key="1">
    <citation type="submission" date="2020-08" db="EMBL/GenBank/DDBJ databases">
        <title>Genomic Encyclopedia of Type Strains, Phase IV (KMG-IV): sequencing the most valuable type-strain genomes for metagenomic binning, comparative biology and taxonomic classification.</title>
        <authorList>
            <person name="Goeker M."/>
        </authorList>
    </citation>
    <scope>NUCLEOTIDE SEQUENCE [LARGE SCALE GENOMIC DNA]</scope>
    <source>
        <strain evidence="2 3">DSM 29050</strain>
    </source>
</reference>
<dbReference type="EMBL" id="JACIEA010000002">
    <property type="protein sequence ID" value="MBB3943277.1"/>
    <property type="molecule type" value="Genomic_DNA"/>
</dbReference>
<evidence type="ECO:0000313" key="2">
    <source>
        <dbReference type="EMBL" id="MBB3943277.1"/>
    </source>
</evidence>
<proteinExistence type="predicted"/>
<gene>
    <name evidence="2" type="ORF">GGR91_001535</name>
</gene>
<dbReference type="AlphaFoldDB" id="A0A840B252"/>
<dbReference type="NCBIfam" id="TIGR01764">
    <property type="entry name" value="excise"/>
    <property type="match status" value="1"/>
</dbReference>
<sequence length="112" mass="12400">MISKSTKKPSHTPAASTPISRVDLPAWVYAEPEPEAHATTPHDAVVITNDLLTRAEAARYLRVSDRTVSRLIRKSQLPASRIGRAVRIRQSDLLDMLDGKPSISDVLDNCRE</sequence>